<dbReference type="Gene3D" id="3.30.310.50">
    <property type="entry name" value="Alpha-D-phosphohexomutase, C-terminal domain"/>
    <property type="match status" value="1"/>
</dbReference>
<evidence type="ECO:0000256" key="2">
    <source>
        <dbReference type="ARBA" id="ARBA00010231"/>
    </source>
</evidence>
<dbReference type="GO" id="GO:0008966">
    <property type="term" value="F:phosphoglucosamine mutase activity"/>
    <property type="evidence" value="ECO:0007669"/>
    <property type="project" value="InterPro"/>
</dbReference>
<dbReference type="Pfam" id="PF02879">
    <property type="entry name" value="PGM_PMM_II"/>
    <property type="match status" value="1"/>
</dbReference>
<dbReference type="Proteomes" id="UP000070163">
    <property type="component" value="Unassembled WGS sequence"/>
</dbReference>
<dbReference type="InterPro" id="IPR005846">
    <property type="entry name" value="A-D-PHexomutase_a/b/a-III"/>
</dbReference>
<keyword evidence="13" id="KW-1185">Reference proteome</keyword>
<dbReference type="PRINTS" id="PR00509">
    <property type="entry name" value="PGMPMM"/>
</dbReference>
<dbReference type="CDD" id="cd03087">
    <property type="entry name" value="PGM_like1"/>
    <property type="match status" value="1"/>
</dbReference>
<sequence>MSDLFGTSGIRGVINEDITPELALNLAKSLSAELGGSGKVVVGRDARFAGETIENSLIAGFLSGGCEVERLGIVPTPVVGFAVLELEADAGVMITASHNPPEYNGIKIFDSLGMILPPGRERKIEEIYGEKDFEISPWNEIGSVGDEDVSEDYLRRMTDELSLNEEYKVIVDCANGPTSKTTPALLGRLGCEVQTINSHLDGFFSGRLPEPTSENLDDLGNFVEASDADVGFAHDGDGDRIAAVDEKGRVVSEDKLLALVGSYSAERFGGGMVTTVNASKIVDELVSEAGGEVLRTKVGDVNVAQEMNSQDLKFGGEPSGTWIIGDVHLCPDGTLAAARILEMLDGQEKTLLELVDSISSYPIFREKVDCPNEEKSDKMKSVKEESATKFGEFKDMVTVDGVRLEFENGDWVLIRPSGTEPYIRITAEANEKSRAKSLVKKAKEILSR</sequence>
<evidence type="ECO:0000256" key="3">
    <source>
        <dbReference type="ARBA" id="ARBA00022553"/>
    </source>
</evidence>
<evidence type="ECO:0000256" key="7">
    <source>
        <dbReference type="RuleBase" id="RU004326"/>
    </source>
</evidence>
<accession>A0A133U8A2</accession>
<dbReference type="PATRIC" id="fig|1698259.3.peg.1124"/>
<dbReference type="Pfam" id="PF02880">
    <property type="entry name" value="PGM_PMM_III"/>
    <property type="match status" value="1"/>
</dbReference>
<dbReference type="Pfam" id="PF00408">
    <property type="entry name" value="PGM_PMM_IV"/>
    <property type="match status" value="1"/>
</dbReference>
<dbReference type="Pfam" id="PF02878">
    <property type="entry name" value="PGM_PMM_I"/>
    <property type="match status" value="1"/>
</dbReference>
<keyword evidence="3" id="KW-0597">Phosphoprotein</keyword>
<gene>
    <name evidence="12" type="ORF">AKJ57_04190</name>
</gene>
<dbReference type="GO" id="GO:0000287">
    <property type="term" value="F:magnesium ion binding"/>
    <property type="evidence" value="ECO:0007669"/>
    <property type="project" value="InterPro"/>
</dbReference>
<dbReference type="FunFam" id="3.40.120.10:FF:000001">
    <property type="entry name" value="Phosphoglucosamine mutase"/>
    <property type="match status" value="1"/>
</dbReference>
<keyword evidence="5 7" id="KW-0460">Magnesium</keyword>
<dbReference type="GO" id="GO:0005975">
    <property type="term" value="P:carbohydrate metabolic process"/>
    <property type="evidence" value="ECO:0007669"/>
    <property type="project" value="InterPro"/>
</dbReference>
<dbReference type="PROSITE" id="PS00710">
    <property type="entry name" value="PGM_PMM"/>
    <property type="match status" value="1"/>
</dbReference>
<dbReference type="InterPro" id="IPR036900">
    <property type="entry name" value="A-D-PHexomutase_C_sf"/>
</dbReference>
<dbReference type="EMBL" id="LHXJ01000048">
    <property type="protein sequence ID" value="KXA90397.1"/>
    <property type="molecule type" value="Genomic_DNA"/>
</dbReference>
<dbReference type="PANTHER" id="PTHR43771:SF1">
    <property type="entry name" value="PHOSPHOMANNOMUTASE"/>
    <property type="match status" value="1"/>
</dbReference>
<dbReference type="AlphaFoldDB" id="A0A133U8A2"/>
<proteinExistence type="inferred from homology"/>
<keyword evidence="6" id="KW-0413">Isomerase</keyword>
<evidence type="ECO:0000259" key="9">
    <source>
        <dbReference type="Pfam" id="PF02878"/>
    </source>
</evidence>
<feature type="domain" description="Alpha-D-phosphohexomutase C-terminal" evidence="8">
    <location>
        <begin position="367"/>
        <end position="441"/>
    </location>
</feature>
<evidence type="ECO:0000256" key="6">
    <source>
        <dbReference type="ARBA" id="ARBA00023235"/>
    </source>
</evidence>
<dbReference type="SUPFAM" id="SSF55957">
    <property type="entry name" value="Phosphoglucomutase, C-terminal domain"/>
    <property type="match status" value="1"/>
</dbReference>
<dbReference type="InterPro" id="IPR005841">
    <property type="entry name" value="Alpha-D-phosphohexomutase_SF"/>
</dbReference>
<evidence type="ECO:0000256" key="4">
    <source>
        <dbReference type="ARBA" id="ARBA00022723"/>
    </source>
</evidence>
<comment type="caution">
    <text evidence="12">The sequence shown here is derived from an EMBL/GenBank/DDBJ whole genome shotgun (WGS) entry which is preliminary data.</text>
</comment>
<dbReference type="PANTHER" id="PTHR43771">
    <property type="entry name" value="PHOSPHOMANNOMUTASE"/>
    <property type="match status" value="1"/>
</dbReference>
<evidence type="ECO:0000259" key="10">
    <source>
        <dbReference type="Pfam" id="PF02879"/>
    </source>
</evidence>
<dbReference type="InterPro" id="IPR024086">
    <property type="entry name" value="GlmM_arc-type"/>
</dbReference>
<evidence type="ECO:0000259" key="8">
    <source>
        <dbReference type="Pfam" id="PF00408"/>
    </source>
</evidence>
<reference evidence="12 13" key="1">
    <citation type="journal article" date="2016" name="Sci. Rep.">
        <title>Metabolic traits of an uncultured archaeal lineage -MSBL1- from brine pools of the Red Sea.</title>
        <authorList>
            <person name="Mwirichia R."/>
            <person name="Alam I."/>
            <person name="Rashid M."/>
            <person name="Vinu M."/>
            <person name="Ba-Alawi W."/>
            <person name="Anthony Kamau A."/>
            <person name="Kamanda Ngugi D."/>
            <person name="Goker M."/>
            <person name="Klenk H.P."/>
            <person name="Bajic V."/>
            <person name="Stingl U."/>
        </authorList>
    </citation>
    <scope>NUCLEOTIDE SEQUENCE [LARGE SCALE GENOMIC DNA]</scope>
    <source>
        <strain evidence="12">SCGC-AAA259A05</strain>
    </source>
</reference>
<dbReference type="FunFam" id="3.40.120.10:FF:000003">
    <property type="entry name" value="Phosphoglucosamine mutase"/>
    <property type="match status" value="1"/>
</dbReference>
<evidence type="ECO:0000259" key="11">
    <source>
        <dbReference type="Pfam" id="PF02880"/>
    </source>
</evidence>
<evidence type="ECO:0000313" key="12">
    <source>
        <dbReference type="EMBL" id="KXA90397.1"/>
    </source>
</evidence>
<comment type="cofactor">
    <cofactor evidence="1">
        <name>Mg(2+)</name>
        <dbReference type="ChEBI" id="CHEBI:18420"/>
    </cofactor>
</comment>
<dbReference type="SUPFAM" id="SSF53738">
    <property type="entry name" value="Phosphoglucomutase, first 3 domains"/>
    <property type="match status" value="3"/>
</dbReference>
<dbReference type="InterPro" id="IPR016055">
    <property type="entry name" value="A-D-PHexomutase_a/b/a-I/II/III"/>
</dbReference>
<feature type="domain" description="Alpha-D-phosphohexomutase alpha/beta/alpha" evidence="11">
    <location>
        <begin position="253"/>
        <end position="358"/>
    </location>
</feature>
<dbReference type="InterPro" id="IPR005843">
    <property type="entry name" value="A-D-PHexomutase_C"/>
</dbReference>
<evidence type="ECO:0008006" key="14">
    <source>
        <dbReference type="Google" id="ProtNLM"/>
    </source>
</evidence>
<evidence type="ECO:0000256" key="1">
    <source>
        <dbReference type="ARBA" id="ARBA00001946"/>
    </source>
</evidence>
<dbReference type="InterPro" id="IPR005844">
    <property type="entry name" value="A-D-PHexomutase_a/b/a-I"/>
</dbReference>
<evidence type="ECO:0000256" key="5">
    <source>
        <dbReference type="ARBA" id="ARBA00022842"/>
    </source>
</evidence>
<dbReference type="InterPro" id="IPR016066">
    <property type="entry name" value="A-D-PHexomutase_CS"/>
</dbReference>
<evidence type="ECO:0000313" key="13">
    <source>
        <dbReference type="Proteomes" id="UP000070163"/>
    </source>
</evidence>
<dbReference type="NCBIfam" id="TIGR03990">
    <property type="entry name" value="Arch_GlmM"/>
    <property type="match status" value="1"/>
</dbReference>
<dbReference type="Gene3D" id="3.40.120.10">
    <property type="entry name" value="Alpha-D-Glucose-1,6-Bisphosphate, subunit A, domain 3"/>
    <property type="match status" value="3"/>
</dbReference>
<comment type="similarity">
    <text evidence="2 7">Belongs to the phosphohexose mutase family.</text>
</comment>
<protein>
    <recommendedName>
        <fullName evidence="14">Phosphoglucosamine mutase</fullName>
    </recommendedName>
</protein>
<dbReference type="InterPro" id="IPR005845">
    <property type="entry name" value="A-D-PHexomutase_a/b/a-II"/>
</dbReference>
<feature type="domain" description="Alpha-D-phosphohexomutase alpha/beta/alpha" evidence="10">
    <location>
        <begin position="152"/>
        <end position="248"/>
    </location>
</feature>
<keyword evidence="4 7" id="KW-0479">Metal-binding</keyword>
<name>A0A133U8A2_9EURY</name>
<organism evidence="12 13">
    <name type="scientific">candidate division MSBL1 archaeon SCGC-AAA259A05</name>
    <dbReference type="NCBI Taxonomy" id="1698259"/>
    <lineage>
        <taxon>Archaea</taxon>
        <taxon>Methanobacteriati</taxon>
        <taxon>Methanobacteriota</taxon>
        <taxon>candidate division MSBL1</taxon>
    </lineage>
</organism>
<feature type="domain" description="Alpha-D-phosphohexomutase alpha/beta/alpha" evidence="9">
    <location>
        <begin position="4"/>
        <end position="133"/>
    </location>
</feature>